<dbReference type="Proteomes" id="UP000747542">
    <property type="component" value="Unassembled WGS sequence"/>
</dbReference>
<accession>A0A8J5N0I2</accession>
<protein>
    <submittedName>
        <fullName evidence="1">Uncharacterized protein</fullName>
    </submittedName>
</protein>
<reference evidence="1" key="1">
    <citation type="journal article" date="2021" name="Sci. Adv.">
        <title>The American lobster genome reveals insights on longevity, neural, and immune adaptations.</title>
        <authorList>
            <person name="Polinski J.M."/>
            <person name="Zimin A.V."/>
            <person name="Clark K.F."/>
            <person name="Kohn A.B."/>
            <person name="Sadowski N."/>
            <person name="Timp W."/>
            <person name="Ptitsyn A."/>
            <person name="Khanna P."/>
            <person name="Romanova D.Y."/>
            <person name="Williams P."/>
            <person name="Greenwood S.J."/>
            <person name="Moroz L.L."/>
            <person name="Walt D.R."/>
            <person name="Bodnar A.G."/>
        </authorList>
    </citation>
    <scope>NUCLEOTIDE SEQUENCE</scope>
    <source>
        <strain evidence="1">GMGI-L3</strain>
    </source>
</reference>
<evidence type="ECO:0000313" key="2">
    <source>
        <dbReference type="Proteomes" id="UP000747542"/>
    </source>
</evidence>
<name>A0A8J5N0I2_HOMAM</name>
<keyword evidence="2" id="KW-1185">Reference proteome</keyword>
<comment type="caution">
    <text evidence="1">The sequence shown here is derived from an EMBL/GenBank/DDBJ whole genome shotgun (WGS) entry which is preliminary data.</text>
</comment>
<sequence>MLNILARQTWRQPVLCSSKVLMATRTLAGEQQARVRPSNLGPQEKTKTSHYLRSWYSIIYHHYNDTTSQPEAKLFISYFPKIKTVLKPIFDEVLTILQCQGYSWEEVKEYRGVLLLSPSQLRRRLQIFHDFSIDRPTLHQVFYVSEFLDCNTSVLRVNGVYSQGYDILPHLLDSVKDLSLPQHILDQFDSQFDDTVPLKDIYLYLLKHYLAQRFSRDIDDIEMLFDKVGLPTWKSLAAYVHICDIIINSLGLDFETIQANPLLLNLEPEEVKKVLERYPNIGKSSTVICMSEKLLRILRDSKSVKELLNAAEAGSLVTIASAIQETGVKTKFHRIQRVSSELILYVAQELDVEKHEARELLQEDFQLQYGIANVKMVLQLLFDFGFTREQIINGILVLNFEYGVVEQGLREFPSRTEAQPFHEWMENPFVLQLLAYCIKKDVPHLEFPFRR</sequence>
<gene>
    <name evidence="1" type="ORF">Hamer_G018986</name>
</gene>
<dbReference type="EMBL" id="JAHLQT010014098">
    <property type="protein sequence ID" value="KAG7170494.1"/>
    <property type="molecule type" value="Genomic_DNA"/>
</dbReference>
<organism evidence="1 2">
    <name type="scientific">Homarus americanus</name>
    <name type="common">American lobster</name>
    <dbReference type="NCBI Taxonomy" id="6706"/>
    <lineage>
        <taxon>Eukaryota</taxon>
        <taxon>Metazoa</taxon>
        <taxon>Ecdysozoa</taxon>
        <taxon>Arthropoda</taxon>
        <taxon>Crustacea</taxon>
        <taxon>Multicrustacea</taxon>
        <taxon>Malacostraca</taxon>
        <taxon>Eumalacostraca</taxon>
        <taxon>Eucarida</taxon>
        <taxon>Decapoda</taxon>
        <taxon>Pleocyemata</taxon>
        <taxon>Astacidea</taxon>
        <taxon>Nephropoidea</taxon>
        <taxon>Nephropidae</taxon>
        <taxon>Homarus</taxon>
    </lineage>
</organism>
<dbReference type="AlphaFoldDB" id="A0A8J5N0I2"/>
<evidence type="ECO:0000313" key="1">
    <source>
        <dbReference type="EMBL" id="KAG7170494.1"/>
    </source>
</evidence>
<proteinExistence type="predicted"/>